<dbReference type="InterPro" id="IPR027417">
    <property type="entry name" value="P-loop_NTPase"/>
</dbReference>
<dbReference type="HAMAP" id="MF_00969">
    <property type="entry name" value="TRCF"/>
    <property type="match status" value="1"/>
</dbReference>
<name>A0A1N6XDD3_9SPIO</name>
<keyword evidence="4 9" id="KW-0378">Hydrolase</keyword>
<dbReference type="SMART" id="SM00487">
    <property type="entry name" value="DEXDc"/>
    <property type="match status" value="1"/>
</dbReference>
<keyword evidence="1 9" id="KW-0963">Cytoplasm</keyword>
<dbReference type="Gene3D" id="3.30.2060.10">
    <property type="entry name" value="Penicillin-binding protein 1b domain"/>
    <property type="match status" value="1"/>
</dbReference>
<dbReference type="Gene3D" id="2.40.10.170">
    <property type="match status" value="1"/>
</dbReference>
<dbReference type="Pfam" id="PF00271">
    <property type="entry name" value="Helicase_C"/>
    <property type="match status" value="1"/>
</dbReference>
<dbReference type="Gene3D" id="3.40.50.300">
    <property type="entry name" value="P-loop containing nucleotide triphosphate hydrolases"/>
    <property type="match status" value="2"/>
</dbReference>
<dbReference type="InterPro" id="IPR003711">
    <property type="entry name" value="CarD-like/TRCF_RID"/>
</dbReference>
<dbReference type="InterPro" id="IPR011545">
    <property type="entry name" value="DEAD/DEAH_box_helicase_dom"/>
</dbReference>
<dbReference type="PROSITE" id="PS51194">
    <property type="entry name" value="HELICASE_CTER"/>
    <property type="match status" value="1"/>
</dbReference>
<evidence type="ECO:0000313" key="12">
    <source>
        <dbReference type="EMBL" id="SIR00323.1"/>
    </source>
</evidence>
<dbReference type="SMART" id="SM01058">
    <property type="entry name" value="CarD_TRCF"/>
    <property type="match status" value="1"/>
</dbReference>
<dbReference type="Gene3D" id="3.40.50.11180">
    <property type="match status" value="1"/>
</dbReference>
<dbReference type="InterPro" id="IPR036101">
    <property type="entry name" value="CarD-like/TRCF_RID_sf"/>
</dbReference>
<accession>A0A1N6XDD3</accession>
<keyword evidence="3 9" id="KW-0227">DNA damage</keyword>
<comment type="subcellular location">
    <subcellularLocation>
        <location evidence="9">Cytoplasm</location>
    </subcellularLocation>
</comment>
<evidence type="ECO:0000313" key="13">
    <source>
        <dbReference type="Proteomes" id="UP000186400"/>
    </source>
</evidence>
<dbReference type="InterPro" id="IPR037235">
    <property type="entry name" value="TRCF-like_C_D7"/>
</dbReference>
<dbReference type="GO" id="GO:0003684">
    <property type="term" value="F:damaged DNA binding"/>
    <property type="evidence" value="ECO:0007669"/>
    <property type="project" value="InterPro"/>
</dbReference>
<keyword evidence="2 9" id="KW-0547">Nucleotide-binding</keyword>
<keyword evidence="5 12" id="KW-0347">Helicase</keyword>
<dbReference type="InterPro" id="IPR041471">
    <property type="entry name" value="UvrB_inter"/>
</dbReference>
<dbReference type="EC" id="3.6.4.-" evidence="9"/>
<evidence type="ECO:0000256" key="9">
    <source>
        <dbReference type="HAMAP-Rule" id="MF_00969"/>
    </source>
</evidence>
<dbReference type="GO" id="GO:0003678">
    <property type="term" value="F:DNA helicase activity"/>
    <property type="evidence" value="ECO:0007669"/>
    <property type="project" value="TreeGrafter"/>
</dbReference>
<evidence type="ECO:0000256" key="5">
    <source>
        <dbReference type="ARBA" id="ARBA00022806"/>
    </source>
</evidence>
<dbReference type="EMBL" id="FTMS01000023">
    <property type="protein sequence ID" value="SIR00323.1"/>
    <property type="molecule type" value="Genomic_DNA"/>
</dbReference>
<dbReference type="PROSITE" id="PS51192">
    <property type="entry name" value="HELICASE_ATP_BIND_1"/>
    <property type="match status" value="1"/>
</dbReference>
<dbReference type="GO" id="GO:0005524">
    <property type="term" value="F:ATP binding"/>
    <property type="evidence" value="ECO:0007669"/>
    <property type="project" value="UniProtKB-UniRule"/>
</dbReference>
<proteinExistence type="inferred from homology"/>
<protein>
    <recommendedName>
        <fullName evidence="9">Transcription-repair-coupling factor</fullName>
        <shortName evidence="9">TRCF</shortName>
        <ecNumber evidence="9">3.6.4.-</ecNumber>
    </recommendedName>
</protein>
<dbReference type="Pfam" id="PF02559">
    <property type="entry name" value="CarD_TRCF_RID"/>
    <property type="match status" value="1"/>
</dbReference>
<dbReference type="SUPFAM" id="SSF141259">
    <property type="entry name" value="CarD-like"/>
    <property type="match status" value="1"/>
</dbReference>
<evidence type="ECO:0000256" key="8">
    <source>
        <dbReference type="ARBA" id="ARBA00023204"/>
    </source>
</evidence>
<evidence type="ECO:0000259" key="11">
    <source>
        <dbReference type="PROSITE" id="PS51194"/>
    </source>
</evidence>
<dbReference type="PANTHER" id="PTHR47964">
    <property type="entry name" value="ATP-DEPENDENT DNA HELICASE HOMOLOG RECG, CHLOROPLASTIC"/>
    <property type="match status" value="1"/>
</dbReference>
<dbReference type="GO" id="GO:0005737">
    <property type="term" value="C:cytoplasm"/>
    <property type="evidence" value="ECO:0007669"/>
    <property type="project" value="UniProtKB-SubCell"/>
</dbReference>
<reference evidence="12 13" key="1">
    <citation type="submission" date="2017-01" db="EMBL/GenBank/DDBJ databases">
        <authorList>
            <person name="Mah S.A."/>
            <person name="Swanson W.J."/>
            <person name="Moy G.W."/>
            <person name="Vacquier V.D."/>
        </authorList>
    </citation>
    <scope>NUCLEOTIDE SEQUENCE [LARGE SCALE GENOMIC DNA]</scope>
    <source>
        <strain evidence="12 13">ASpG1</strain>
    </source>
</reference>
<dbReference type="InterPro" id="IPR047112">
    <property type="entry name" value="RecG/Mfd"/>
</dbReference>
<evidence type="ECO:0000256" key="7">
    <source>
        <dbReference type="ARBA" id="ARBA00023125"/>
    </source>
</evidence>
<dbReference type="Proteomes" id="UP000186400">
    <property type="component" value="Unassembled WGS sequence"/>
</dbReference>
<evidence type="ECO:0000256" key="2">
    <source>
        <dbReference type="ARBA" id="ARBA00022741"/>
    </source>
</evidence>
<gene>
    <name evidence="9" type="primary">mfd</name>
    <name evidence="12" type="ORF">SAMN05920897_1234</name>
</gene>
<comment type="function">
    <text evidence="9">Couples transcription and DNA repair by recognizing RNA polymerase (RNAP) stalled at DNA lesions. Mediates ATP-dependent release of RNAP and its truncated transcript from the DNA, and recruitment of nucleotide excision repair machinery to the damaged site.</text>
</comment>
<dbReference type="SUPFAM" id="SSF143517">
    <property type="entry name" value="TRCF domain-like"/>
    <property type="match status" value="1"/>
</dbReference>
<dbReference type="GO" id="GO:0016787">
    <property type="term" value="F:hydrolase activity"/>
    <property type="evidence" value="ECO:0007669"/>
    <property type="project" value="UniProtKB-KW"/>
</dbReference>
<dbReference type="Gene3D" id="3.90.1150.50">
    <property type="entry name" value="Transcription-repair-coupling factor, D7 domain"/>
    <property type="match status" value="1"/>
</dbReference>
<sequence>MSTNSSKTLLKEQLTSRFGGNPQMLELSRAVKNGPLPLSVRGAKTTFASYLVSRIFGDMEGPLLVVVPNESEIAPLRGDLELFGLDPISLPSWGTSAYAEPSSRSSSWGERMRAMVELNRGKRRIVIAPLRAMTMRTARPKSLLRHIITLETGAPFDPVKISQQLIQMGYWRVPKVSVHGEFALRGEVLDIFLPGWESPCRVVFDFDEISGIRLFDAVTQASREKIPSLQLYPLRETAWTQEERRDLFQEALQWPEMRAVKDQLPDLAERELSPPYWTAAFAQELQQSATILDFLHADGRVIWIDPQRILALGENFRKEFETIFAEEHFRRPLPRPDRVFVSCEDLLQQVQNSSLHFDSLASSQDQGALRFSCDPPRSFFGNINYLKEELSTLTGSGHRVIVVADTEAQQKRIEFLLRDYSVDVVLGHITGGFALPAQRLVVIQENEIFGRRRRAPASLRKAESSPIDTFVELDEGDYVVHVNYGIGRFCGIKRMTAAGNERDYIQLEYADEESVFTPIEQVNLIQRYIGSGGTPPRLDKIGGKSWEKRKGAVRKNVEDLADRLIALYSRRKRVQGYGFPPDTEWQMEFESSFPYEETEDQLRCLFEIKQDMERPQPMDRLVCGDVGYGKTELALRAAFKAVASGKQVAFLAPTTILAEQHYENMLERFERFPVKLAMLSRFVKNKEKKEVLQGIASGAIDAVIGTHSILQKSVEFHNLGLIIVDEEQRFGVKDKERLKELKHSVDCLTLTATPIPRTLHMSLLKIRDMSLLRTPPHNRQAVETVISEFNDETIARAIRAEVERGGQVFFLHNRVETLENVRHFLEQLVPEVIVDSAHGQMGGRQLEDIMHRFISGAFHVLVATTIIENGIDIPNVNTIIIDRADMYGISQLYQLRGRVGRSDRTSFAYLFYPDQRALSELAMKRLEIINDFTELGSGFKIAMKDLEVRGAGNLLGSQQSGDIGSIGFDLYLKLLDDAIKSAEKSTASEDDQGEEVYLELEYTGFIPDQYIEEPMEKMEVYKKIAAVTTDVQFEELIGEIEDRFGPMPEEVQSLLGLAEIRILARRLHVASLRERQGRLAVEFGKVASVSVDRVLSLIKNSGGSVSLDPQRPNVIIMETGRVGLKEKSEFIRGRLAQLL</sequence>
<dbReference type="Pfam" id="PF03461">
    <property type="entry name" value="TRCF"/>
    <property type="match status" value="1"/>
</dbReference>
<dbReference type="SMART" id="SM00982">
    <property type="entry name" value="TRCF"/>
    <property type="match status" value="1"/>
</dbReference>
<dbReference type="SMART" id="SM00490">
    <property type="entry name" value="HELICc"/>
    <property type="match status" value="1"/>
</dbReference>
<feature type="domain" description="Helicase ATP-binding" evidence="10">
    <location>
        <begin position="611"/>
        <end position="772"/>
    </location>
</feature>
<dbReference type="STRING" id="159291.SAMN05920897_1234"/>
<keyword evidence="6 9" id="KW-0067">ATP-binding</keyword>
<dbReference type="PANTHER" id="PTHR47964:SF1">
    <property type="entry name" value="ATP-DEPENDENT DNA HELICASE HOMOLOG RECG, CHLOROPLASTIC"/>
    <property type="match status" value="1"/>
</dbReference>
<keyword evidence="13" id="KW-1185">Reference proteome</keyword>
<dbReference type="InterPro" id="IPR014001">
    <property type="entry name" value="Helicase_ATP-bd"/>
</dbReference>
<keyword evidence="8 9" id="KW-0234">DNA repair</keyword>
<keyword evidence="7 9" id="KW-0238">DNA-binding</keyword>
<evidence type="ECO:0000256" key="4">
    <source>
        <dbReference type="ARBA" id="ARBA00022801"/>
    </source>
</evidence>
<dbReference type="InterPro" id="IPR005118">
    <property type="entry name" value="TRCF_C"/>
</dbReference>
<comment type="similarity">
    <text evidence="9">In the N-terminal section; belongs to the UvrB family.</text>
</comment>
<comment type="similarity">
    <text evidence="9">In the C-terminal section; belongs to the helicase family. RecG subfamily.</text>
</comment>
<dbReference type="AlphaFoldDB" id="A0A1N6XDD3"/>
<feature type="domain" description="Helicase C-terminal" evidence="11">
    <location>
        <begin position="781"/>
        <end position="947"/>
    </location>
</feature>
<organism evidence="12 13">
    <name type="scientific">Alkalispirochaeta americana</name>
    <dbReference type="NCBI Taxonomy" id="159291"/>
    <lineage>
        <taxon>Bacteria</taxon>
        <taxon>Pseudomonadati</taxon>
        <taxon>Spirochaetota</taxon>
        <taxon>Spirochaetia</taxon>
        <taxon>Spirochaetales</taxon>
        <taxon>Spirochaetaceae</taxon>
        <taxon>Alkalispirochaeta</taxon>
    </lineage>
</organism>
<dbReference type="NCBIfam" id="TIGR00580">
    <property type="entry name" value="mfd"/>
    <property type="match status" value="1"/>
</dbReference>
<dbReference type="CDD" id="cd17991">
    <property type="entry name" value="DEXHc_TRCF"/>
    <property type="match status" value="1"/>
</dbReference>
<dbReference type="SUPFAM" id="SSF52540">
    <property type="entry name" value="P-loop containing nucleoside triphosphate hydrolases"/>
    <property type="match status" value="4"/>
</dbReference>
<dbReference type="GO" id="GO:0000716">
    <property type="term" value="P:transcription-coupled nucleotide-excision repair, DNA damage recognition"/>
    <property type="evidence" value="ECO:0007669"/>
    <property type="project" value="UniProtKB-UniRule"/>
</dbReference>
<evidence type="ECO:0000259" key="10">
    <source>
        <dbReference type="PROSITE" id="PS51192"/>
    </source>
</evidence>
<evidence type="ECO:0000256" key="3">
    <source>
        <dbReference type="ARBA" id="ARBA00022763"/>
    </source>
</evidence>
<dbReference type="Pfam" id="PF17757">
    <property type="entry name" value="UvrB_inter"/>
    <property type="match status" value="1"/>
</dbReference>
<evidence type="ECO:0000256" key="1">
    <source>
        <dbReference type="ARBA" id="ARBA00022490"/>
    </source>
</evidence>
<dbReference type="GO" id="GO:0006355">
    <property type="term" value="P:regulation of DNA-templated transcription"/>
    <property type="evidence" value="ECO:0007669"/>
    <property type="project" value="UniProtKB-UniRule"/>
</dbReference>
<dbReference type="Pfam" id="PF00270">
    <property type="entry name" value="DEAD"/>
    <property type="match status" value="1"/>
</dbReference>
<evidence type="ECO:0000256" key="6">
    <source>
        <dbReference type="ARBA" id="ARBA00022840"/>
    </source>
</evidence>
<dbReference type="InterPro" id="IPR004576">
    <property type="entry name" value="Mfd"/>
</dbReference>
<dbReference type="InterPro" id="IPR001650">
    <property type="entry name" value="Helicase_C-like"/>
</dbReference>